<dbReference type="GO" id="GO:0097264">
    <property type="term" value="P:self proteolysis"/>
    <property type="evidence" value="ECO:0007669"/>
    <property type="project" value="UniProtKB-ARBA"/>
</dbReference>
<feature type="chain" id="PRO_5003406093" evidence="15">
    <location>
        <begin position="28"/>
        <end position="1075"/>
    </location>
</feature>
<evidence type="ECO:0000256" key="13">
    <source>
        <dbReference type="SAM" id="MobiDB-lite"/>
    </source>
</evidence>
<dbReference type="FunFam" id="2.60.220.50:FF:000050">
    <property type="entry name" value="Latrophilin-like protein 1"/>
    <property type="match status" value="1"/>
</dbReference>
<dbReference type="InterPro" id="IPR048072">
    <property type="entry name" value="7tmB2_latrophilin-like"/>
</dbReference>
<feature type="transmembrane region" description="Helical" evidence="14">
    <location>
        <begin position="676"/>
        <end position="693"/>
    </location>
</feature>
<dbReference type="Gene3D" id="1.20.1070.10">
    <property type="entry name" value="Rhodopsin 7-helix transmembrane proteins"/>
    <property type="match status" value="1"/>
</dbReference>
<reference evidence="21" key="1">
    <citation type="submission" date="2011-07" db="EMBL/GenBank/DDBJ databases">
        <authorList>
            <consortium name="Caenorhabditis brenneri Sequencing and Analysis Consortium"/>
            <person name="Wilson R.K."/>
        </authorList>
    </citation>
    <scope>NUCLEOTIDE SEQUENCE [LARGE SCALE GENOMIC DNA]</scope>
    <source>
        <strain evidence="21">PB2801</strain>
    </source>
</reference>
<feature type="signal peptide" evidence="15">
    <location>
        <begin position="1"/>
        <end position="27"/>
    </location>
</feature>
<keyword evidence="9 14" id="KW-0472">Membrane</keyword>
<feature type="transmembrane region" description="Helical" evidence="14">
    <location>
        <begin position="753"/>
        <end position="772"/>
    </location>
</feature>
<dbReference type="PROSITE" id="PS51257">
    <property type="entry name" value="PROKAR_LIPOPROTEIN"/>
    <property type="match status" value="1"/>
</dbReference>
<dbReference type="eggNOG" id="KOG4729">
    <property type="taxonomic scope" value="Eukaryota"/>
</dbReference>
<dbReference type="PROSITE" id="PS50228">
    <property type="entry name" value="SUEL_LECTIN"/>
    <property type="match status" value="1"/>
</dbReference>
<feature type="transmembrane region" description="Helical" evidence="14">
    <location>
        <begin position="807"/>
        <end position="824"/>
    </location>
</feature>
<evidence type="ECO:0000256" key="7">
    <source>
        <dbReference type="ARBA" id="ARBA00022989"/>
    </source>
</evidence>
<feature type="transmembrane region" description="Helical" evidence="14">
    <location>
        <begin position="647"/>
        <end position="664"/>
    </location>
</feature>
<evidence type="ECO:0000256" key="4">
    <source>
        <dbReference type="ARBA" id="ARBA00022692"/>
    </source>
</evidence>
<accession>G0NP37</accession>
<dbReference type="InterPro" id="IPR001879">
    <property type="entry name" value="GPCR_2_extracellular_dom"/>
</dbReference>
<dbReference type="CDD" id="cd22839">
    <property type="entry name" value="Gal_Rha_Lectin_LAT1"/>
    <property type="match status" value="1"/>
</dbReference>
<comment type="similarity">
    <text evidence="2">Belongs to the G-protein coupled receptor 2 family. LN-TM7 subfamily.</text>
</comment>
<dbReference type="HOGENOM" id="CLU_293252_0_0_1"/>
<evidence type="ECO:0000256" key="3">
    <source>
        <dbReference type="ARBA" id="ARBA00022475"/>
    </source>
</evidence>
<feature type="compositionally biased region" description="Pro residues" evidence="13">
    <location>
        <begin position="1002"/>
        <end position="1013"/>
    </location>
</feature>
<keyword evidence="6" id="KW-0430">Lectin</keyword>
<comment type="subcellular location">
    <subcellularLocation>
        <location evidence="1">Cell membrane</location>
        <topology evidence="1">Multi-pass membrane protein</topology>
    </subcellularLocation>
</comment>
<dbReference type="Pfam" id="PF00002">
    <property type="entry name" value="7tm_2"/>
    <property type="match status" value="1"/>
</dbReference>
<keyword evidence="3" id="KW-1003">Cell membrane</keyword>
<protein>
    <submittedName>
        <fullName evidence="20">Uncharacterized protein</fullName>
    </submittedName>
</protein>
<evidence type="ECO:0000256" key="8">
    <source>
        <dbReference type="ARBA" id="ARBA00023040"/>
    </source>
</evidence>
<dbReference type="OMA" id="NWQNTKA"/>
<feature type="domain" description="G-protein coupled receptors family 2 profile 2" evidence="19">
    <location>
        <begin position="610"/>
        <end position="855"/>
    </location>
</feature>
<evidence type="ECO:0000256" key="15">
    <source>
        <dbReference type="SAM" id="SignalP"/>
    </source>
</evidence>
<dbReference type="InterPro" id="IPR046338">
    <property type="entry name" value="GAIN_dom_sf"/>
</dbReference>
<keyword evidence="21" id="KW-1185">Reference proteome</keyword>
<evidence type="ECO:0000256" key="12">
    <source>
        <dbReference type="ARBA" id="ARBA00023224"/>
    </source>
</evidence>
<feature type="compositionally biased region" description="Low complexity" evidence="13">
    <location>
        <begin position="1026"/>
        <end position="1047"/>
    </location>
</feature>
<dbReference type="Gene3D" id="4.10.1240.10">
    <property type="entry name" value="GPCR, family 2, extracellular hormone receptor domain"/>
    <property type="match status" value="1"/>
</dbReference>
<evidence type="ECO:0000259" key="18">
    <source>
        <dbReference type="PROSITE" id="PS50228"/>
    </source>
</evidence>
<dbReference type="InterPro" id="IPR036445">
    <property type="entry name" value="GPCR_2_extracell_dom_sf"/>
</dbReference>
<keyword evidence="12" id="KW-0807">Transducer</keyword>
<feature type="compositionally biased region" description="Polar residues" evidence="13">
    <location>
        <begin position="1048"/>
        <end position="1059"/>
    </location>
</feature>
<dbReference type="SUPFAM" id="SSF111418">
    <property type="entry name" value="Hormone receptor domain"/>
    <property type="match status" value="1"/>
</dbReference>
<dbReference type="FunCoup" id="G0NP37">
    <property type="interactions" value="2208"/>
</dbReference>
<dbReference type="SMART" id="SM00303">
    <property type="entry name" value="GPS"/>
    <property type="match status" value="1"/>
</dbReference>
<keyword evidence="11" id="KW-0675">Receptor</keyword>
<keyword evidence="7 14" id="KW-1133">Transmembrane helix</keyword>
<keyword evidence="4 14" id="KW-0812">Transmembrane</keyword>
<dbReference type="FunFam" id="4.10.1240.10:FF:000037">
    <property type="entry name" value="Latrophilin-like protein 1"/>
    <property type="match status" value="1"/>
</dbReference>
<gene>
    <name evidence="20" type="ORF">CAEBREN_01133</name>
</gene>
<feature type="transmembrane region" description="Helical" evidence="14">
    <location>
        <begin position="830"/>
        <end position="854"/>
    </location>
</feature>
<dbReference type="Pfam" id="PF02140">
    <property type="entry name" value="SUEL_Lectin"/>
    <property type="match status" value="1"/>
</dbReference>
<dbReference type="Pfam" id="PF02793">
    <property type="entry name" value="HRM"/>
    <property type="match status" value="1"/>
</dbReference>
<dbReference type="PROSITE" id="PS50261">
    <property type="entry name" value="G_PROTEIN_RECEP_F2_4"/>
    <property type="match status" value="1"/>
</dbReference>
<evidence type="ECO:0000256" key="14">
    <source>
        <dbReference type="SAM" id="Phobius"/>
    </source>
</evidence>
<evidence type="ECO:0000259" key="16">
    <source>
        <dbReference type="PROSITE" id="PS50221"/>
    </source>
</evidence>
<dbReference type="InterPro" id="IPR032471">
    <property type="entry name" value="AGRL2-4_GAIN_subdom_A"/>
</dbReference>
<evidence type="ECO:0000256" key="11">
    <source>
        <dbReference type="ARBA" id="ARBA00023170"/>
    </source>
</evidence>
<feature type="transmembrane region" description="Helical" evidence="14">
    <location>
        <begin position="612"/>
        <end position="635"/>
    </location>
</feature>
<dbReference type="Gene3D" id="2.60.220.50">
    <property type="match status" value="1"/>
</dbReference>
<evidence type="ECO:0000256" key="10">
    <source>
        <dbReference type="ARBA" id="ARBA00023157"/>
    </source>
</evidence>
<evidence type="ECO:0000259" key="19">
    <source>
        <dbReference type="PROSITE" id="PS50261"/>
    </source>
</evidence>
<name>G0NP37_CAEBE</name>
<dbReference type="InterPro" id="IPR000832">
    <property type="entry name" value="GPCR_2_secretin-like"/>
</dbReference>
<dbReference type="AlphaFoldDB" id="G0NP37"/>
<dbReference type="PROSITE" id="PS50221">
    <property type="entry name" value="GAIN_B"/>
    <property type="match status" value="1"/>
</dbReference>
<evidence type="ECO:0000313" key="21">
    <source>
        <dbReference type="Proteomes" id="UP000008068"/>
    </source>
</evidence>
<keyword evidence="10" id="KW-1015">Disulfide bond</keyword>
<feature type="domain" description="GAIN-B" evidence="16">
    <location>
        <begin position="418"/>
        <end position="601"/>
    </location>
</feature>
<feature type="domain" description="SUEL-type lectin" evidence="18">
    <location>
        <begin position="101"/>
        <end position="193"/>
    </location>
</feature>
<dbReference type="GO" id="GO:0004175">
    <property type="term" value="F:endopeptidase activity"/>
    <property type="evidence" value="ECO:0007669"/>
    <property type="project" value="UniProtKB-ARBA"/>
</dbReference>
<proteinExistence type="inferred from homology"/>
<evidence type="ECO:0000256" key="1">
    <source>
        <dbReference type="ARBA" id="ARBA00004651"/>
    </source>
</evidence>
<dbReference type="PRINTS" id="PR00249">
    <property type="entry name" value="GPCRSECRETIN"/>
</dbReference>
<keyword evidence="8" id="KW-0297">G-protein coupled receptor</keyword>
<dbReference type="STRING" id="135651.G0NP37"/>
<dbReference type="FunFam" id="2.60.120.740:FF:000001">
    <property type="entry name" value="Adhesion G protein-coupled receptor L2"/>
    <property type="match status" value="1"/>
</dbReference>
<dbReference type="InterPro" id="IPR000922">
    <property type="entry name" value="Lectin_gal-bd_dom"/>
</dbReference>
<feature type="region of interest" description="Disordered" evidence="13">
    <location>
        <begin position="873"/>
        <end position="892"/>
    </location>
</feature>
<dbReference type="Proteomes" id="UP000008068">
    <property type="component" value="Unassembled WGS sequence"/>
</dbReference>
<dbReference type="GO" id="GO:0007166">
    <property type="term" value="P:cell surface receptor signaling pathway"/>
    <property type="evidence" value="ECO:0007669"/>
    <property type="project" value="InterPro"/>
</dbReference>
<dbReference type="GO" id="GO:0005886">
    <property type="term" value="C:plasma membrane"/>
    <property type="evidence" value="ECO:0007669"/>
    <property type="project" value="UniProtKB-SubCell"/>
</dbReference>
<dbReference type="InParanoid" id="G0NP37"/>
<feature type="domain" description="G-protein coupled receptors family 2 profile 1" evidence="17">
    <location>
        <begin position="218"/>
        <end position="298"/>
    </location>
</feature>
<sequence length="1075" mass="121337">MRRSKFTHLLFSTLFLTSCLIVGTTSASSKATTDENGECFHFLKENSVVYIPFATRKNNTIIYKARLYKKYASLKLKKIEVPNQLVPMDCVKQESTISQTYCDGAPAELSCPAGKVISIVLGNYGRFSVTICLPPENDVIPTNNNCQNPKTKSILEKKCNGQSMCEFRVDNKTFNEDPCPNTPKYLEVKYDCVVLATTTTTTTTIPTTTTDSSLISDEEEEESQKDALNSEILKPKKKEDVFCLATNRRGVNWQNTKAGTTSSAPCPEGSSGKQLWMCTKEGQWLTEHPNTAGCESVWVESMSTYLTEVIRTEDASGLPEFLRKLGSETRRPLVGGDLPRVIRLLEKTVDVIAEEPWAFKHLQLTNKRLVEVMNYMLRNQEIWGSWEVRKRKEFASQFILATEKAMIVSAKGMQSSVESNVLVQPAITVEISHKIKMSSQPTDYILFPSAALWNGQNVDNVNIPRDAILKVSQDETQVFFSSFDNIGHQMTPLDVTVPITGTDKTEVRKRRVVSRIVGASLIEDGKEMQVEKLEQPVRITFYHKESAVRHMSSPTCVWWNHHELKWNPSGCRLNSHNKTMTSCDCNHLTHFAVLMDVRGHDLDEVDETLLTLLTYIGCIISIVSLLATFFAYLIFSRNGGDRVFIHENLCLSLAIAEITFLIGITRTENSVQCGMIAAALMYMFLTALTWMLLEGYHIHRMLTEVFPSEPRRFRYMLFGYIPPAIITGIAYVYNSEGFGTSDHCWLTTQNHFIWFFAGPACFIFCCNSLVLVKTLCTVYQHTSGGYLPCRHDVDSGRSIRNWIKGSMALASLLGVTWLFGLFWIEDYRSIVMAYAFTISNSLQGLFIFLFHVVFAEKMRKDFGHWLYRRGCGGSSNSSPNHKRHNVPRDLMSPGMNSSTGSEFLYNTNDKYLTNSDTTNRLVYNNRMPHPNQISVYQQHPHHQLYEQQPGTYDYATIAYGDMMPGHMNRIAAPPAYQRLAVAEGRYGSQHQLYQGWHHRPPPEFSPPPPPPTSAPSNPRHYGTGSSGRRPPSSKMSDDSAYSDGSSSMLTTEVTPQGQTVLRIDLNKPSMYCQDL</sequence>
<organism evidence="21">
    <name type="scientific">Caenorhabditis brenneri</name>
    <name type="common">Nematode worm</name>
    <dbReference type="NCBI Taxonomy" id="135651"/>
    <lineage>
        <taxon>Eukaryota</taxon>
        <taxon>Metazoa</taxon>
        <taxon>Ecdysozoa</taxon>
        <taxon>Nematoda</taxon>
        <taxon>Chromadorea</taxon>
        <taxon>Rhabditida</taxon>
        <taxon>Rhabditina</taxon>
        <taxon>Rhabditomorpha</taxon>
        <taxon>Rhabditoidea</taxon>
        <taxon>Rhabditidae</taxon>
        <taxon>Peloderinae</taxon>
        <taxon>Caenorhabditis</taxon>
    </lineage>
</organism>
<dbReference type="Gene3D" id="2.60.120.740">
    <property type="match status" value="1"/>
</dbReference>
<feature type="region of interest" description="Disordered" evidence="13">
    <location>
        <begin position="207"/>
        <end position="227"/>
    </location>
</feature>
<dbReference type="GO" id="GO:0004930">
    <property type="term" value="F:G protein-coupled receptor activity"/>
    <property type="evidence" value="ECO:0007669"/>
    <property type="project" value="UniProtKB-KW"/>
</dbReference>
<feature type="transmembrane region" description="Helical" evidence="14">
    <location>
        <begin position="713"/>
        <end position="733"/>
    </location>
</feature>
<evidence type="ECO:0000256" key="2">
    <source>
        <dbReference type="ARBA" id="ARBA00010933"/>
    </source>
</evidence>
<dbReference type="PROSITE" id="PS50227">
    <property type="entry name" value="G_PROTEIN_RECEP_F2_3"/>
    <property type="match status" value="1"/>
</dbReference>
<feature type="region of interest" description="Disordered" evidence="13">
    <location>
        <begin position="993"/>
        <end position="1061"/>
    </location>
</feature>
<dbReference type="Pfam" id="PF16489">
    <property type="entry name" value="GAIN"/>
    <property type="match status" value="1"/>
</dbReference>
<evidence type="ECO:0000313" key="20">
    <source>
        <dbReference type="EMBL" id="EGT35073.1"/>
    </source>
</evidence>
<dbReference type="CDD" id="cd15440">
    <property type="entry name" value="7tmB2_latrophilin-like_invertebrate"/>
    <property type="match status" value="1"/>
</dbReference>
<evidence type="ECO:0000256" key="9">
    <source>
        <dbReference type="ARBA" id="ARBA00023136"/>
    </source>
</evidence>
<dbReference type="eggNOG" id="KOG4193">
    <property type="taxonomic scope" value="Eukaryota"/>
</dbReference>
<dbReference type="PANTHER" id="PTHR12011:SF467">
    <property type="entry name" value="LATROPHILIN-LIKE PROTEIN 1"/>
    <property type="match status" value="1"/>
</dbReference>
<dbReference type="InterPro" id="IPR017981">
    <property type="entry name" value="GPCR_2-like_7TM"/>
</dbReference>
<dbReference type="InterPro" id="IPR057244">
    <property type="entry name" value="GAIN_B"/>
</dbReference>
<dbReference type="EMBL" id="GL379918">
    <property type="protein sequence ID" value="EGT35073.1"/>
    <property type="molecule type" value="Genomic_DNA"/>
</dbReference>
<keyword evidence="5 15" id="KW-0732">Signal</keyword>
<dbReference type="InterPro" id="IPR043159">
    <property type="entry name" value="Lectin_gal-bd_sf"/>
</dbReference>
<dbReference type="SMART" id="SM00008">
    <property type="entry name" value="HormR"/>
    <property type="match status" value="1"/>
</dbReference>
<evidence type="ECO:0000256" key="5">
    <source>
        <dbReference type="ARBA" id="ARBA00022729"/>
    </source>
</evidence>
<dbReference type="PANTHER" id="PTHR12011">
    <property type="entry name" value="ADHESION G-PROTEIN COUPLED RECEPTOR"/>
    <property type="match status" value="1"/>
</dbReference>
<dbReference type="Pfam" id="PF01825">
    <property type="entry name" value="GPS"/>
    <property type="match status" value="1"/>
</dbReference>
<dbReference type="InterPro" id="IPR000203">
    <property type="entry name" value="GPS"/>
</dbReference>
<evidence type="ECO:0000259" key="17">
    <source>
        <dbReference type="PROSITE" id="PS50227"/>
    </source>
</evidence>
<evidence type="ECO:0000256" key="6">
    <source>
        <dbReference type="ARBA" id="ARBA00022734"/>
    </source>
</evidence>
<dbReference type="GO" id="GO:0030246">
    <property type="term" value="F:carbohydrate binding"/>
    <property type="evidence" value="ECO:0007669"/>
    <property type="project" value="UniProtKB-KW"/>
</dbReference>
<dbReference type="OrthoDB" id="1100386at2759"/>
<dbReference type="FunFam" id="1.20.1070.10:FF:000352">
    <property type="entry name" value="Latrophilin-like protein 1"/>
    <property type="match status" value="1"/>
</dbReference>